<dbReference type="eggNOG" id="KOG1198">
    <property type="taxonomic scope" value="Eukaryota"/>
</dbReference>
<dbReference type="InterPro" id="IPR011032">
    <property type="entry name" value="GroES-like_sf"/>
</dbReference>
<reference evidence="2 3" key="1">
    <citation type="journal article" date="2013" name="PLoS Genet.">
        <title>The genome and development-dependent transcriptomes of Pyronema confluens: a window into fungal evolution.</title>
        <authorList>
            <person name="Traeger S."/>
            <person name="Altegoer F."/>
            <person name="Freitag M."/>
            <person name="Gabaldon T."/>
            <person name="Kempken F."/>
            <person name="Kumar A."/>
            <person name="Marcet-Houben M."/>
            <person name="Poggeler S."/>
            <person name="Stajich J.E."/>
            <person name="Nowrousian M."/>
        </authorList>
    </citation>
    <scope>NUCLEOTIDE SEQUENCE [LARGE SCALE GENOMIC DNA]</scope>
    <source>
        <strain evidence="3">CBS 100304</strain>
        <tissue evidence="2">Vegetative mycelium</tissue>
    </source>
</reference>
<evidence type="ECO:0000259" key="1">
    <source>
        <dbReference type="SMART" id="SM00829"/>
    </source>
</evidence>
<evidence type="ECO:0000313" key="3">
    <source>
        <dbReference type="Proteomes" id="UP000018144"/>
    </source>
</evidence>
<dbReference type="InterPro" id="IPR020843">
    <property type="entry name" value="ER"/>
</dbReference>
<proteinExistence type="predicted"/>
<dbReference type="PANTHER" id="PTHR11695">
    <property type="entry name" value="ALCOHOL DEHYDROGENASE RELATED"/>
    <property type="match status" value="1"/>
</dbReference>
<sequence length="362" mass="38630">MADPRPSHASSGTMRSLAIPAYTTPKNYTINSITMPTLSSPTDVLIRVSAASINPVDTKVAAGSFSFMHTATFPYAIGHDCSGTIVAVGDEVTEFVTGDEVFTMLPVTRGGAASEYAVSDASRLVKKPPSLSHIQAAAIPMATLTSTQALDRGNALLEGGLEGKTIFIPAGLSGTGSAAILLARNVFKVGKIITTVSTNKLPLVAQYLGEGTVDQVIDYQEKDVVKEVGQGVVDLYYDTAATCMAHLGIMKKGGTVVSITSMCRGETMDKLMPAPWLIKKFLDLAYGFNSWRVGRWGCKWDVLLTVLDTADLERITRWTEEGKYMPVVGKTVKLSNGDEVRMGCDAVYQGKGGVGKFVIEID</sequence>
<dbReference type="SMART" id="SM00829">
    <property type="entry name" value="PKS_ER"/>
    <property type="match status" value="1"/>
</dbReference>
<dbReference type="Proteomes" id="UP000018144">
    <property type="component" value="Unassembled WGS sequence"/>
</dbReference>
<evidence type="ECO:0000313" key="2">
    <source>
        <dbReference type="EMBL" id="CCX34210.1"/>
    </source>
</evidence>
<keyword evidence="3" id="KW-1185">Reference proteome</keyword>
<dbReference type="AlphaFoldDB" id="U4LQI4"/>
<dbReference type="Gene3D" id="3.90.180.10">
    <property type="entry name" value="Medium-chain alcohol dehydrogenases, catalytic domain"/>
    <property type="match status" value="1"/>
</dbReference>
<dbReference type="OrthoDB" id="3509362at2759"/>
<dbReference type="PANTHER" id="PTHR11695:SF294">
    <property type="entry name" value="RETICULON-4-INTERACTING PROTEIN 1, MITOCHONDRIAL"/>
    <property type="match status" value="1"/>
</dbReference>
<dbReference type="InterPro" id="IPR050700">
    <property type="entry name" value="YIM1/Zinc_Alcohol_DH_Fams"/>
</dbReference>
<dbReference type="CDD" id="cd05289">
    <property type="entry name" value="MDR_like_2"/>
    <property type="match status" value="1"/>
</dbReference>
<protein>
    <submittedName>
        <fullName evidence="2">Similar to Reticulon-4-interacting protein 1, mitochondrial acc. no. Q924D0</fullName>
    </submittedName>
</protein>
<name>U4LQI4_PYROM</name>
<dbReference type="Pfam" id="PF13602">
    <property type="entry name" value="ADH_zinc_N_2"/>
    <property type="match status" value="1"/>
</dbReference>
<dbReference type="OMA" id="YDCAGIV"/>
<dbReference type="EMBL" id="HF936394">
    <property type="protein sequence ID" value="CCX34210.1"/>
    <property type="molecule type" value="Genomic_DNA"/>
</dbReference>
<dbReference type="InterPro" id="IPR013154">
    <property type="entry name" value="ADH-like_N"/>
</dbReference>
<dbReference type="Gene3D" id="3.40.50.720">
    <property type="entry name" value="NAD(P)-binding Rossmann-like Domain"/>
    <property type="match status" value="1"/>
</dbReference>
<feature type="domain" description="Enoyl reductase (ER)" evidence="1">
    <location>
        <begin position="23"/>
        <end position="359"/>
    </location>
</feature>
<dbReference type="STRING" id="1076935.U4LQI4"/>
<dbReference type="Pfam" id="PF08240">
    <property type="entry name" value="ADH_N"/>
    <property type="match status" value="1"/>
</dbReference>
<accession>U4LQI4</accession>
<dbReference type="SUPFAM" id="SSF50129">
    <property type="entry name" value="GroES-like"/>
    <property type="match status" value="1"/>
</dbReference>
<dbReference type="InterPro" id="IPR036291">
    <property type="entry name" value="NAD(P)-bd_dom_sf"/>
</dbReference>
<organism evidence="2 3">
    <name type="scientific">Pyronema omphalodes (strain CBS 100304)</name>
    <name type="common">Pyronema confluens</name>
    <dbReference type="NCBI Taxonomy" id="1076935"/>
    <lineage>
        <taxon>Eukaryota</taxon>
        <taxon>Fungi</taxon>
        <taxon>Dikarya</taxon>
        <taxon>Ascomycota</taxon>
        <taxon>Pezizomycotina</taxon>
        <taxon>Pezizomycetes</taxon>
        <taxon>Pezizales</taxon>
        <taxon>Pyronemataceae</taxon>
        <taxon>Pyronema</taxon>
    </lineage>
</organism>
<dbReference type="SUPFAM" id="SSF51735">
    <property type="entry name" value="NAD(P)-binding Rossmann-fold domains"/>
    <property type="match status" value="1"/>
</dbReference>
<dbReference type="GO" id="GO:0016491">
    <property type="term" value="F:oxidoreductase activity"/>
    <property type="evidence" value="ECO:0007669"/>
    <property type="project" value="InterPro"/>
</dbReference>
<gene>
    <name evidence="2" type="ORF">PCON_03024</name>
</gene>